<gene>
    <name evidence="1" type="ORF">S03H2_49457</name>
</gene>
<dbReference type="AlphaFoldDB" id="X1JS13"/>
<reference evidence="1" key="1">
    <citation type="journal article" date="2014" name="Front. Microbiol.">
        <title>High frequency of phylogenetically diverse reductive dehalogenase-homologous genes in deep subseafloor sedimentary metagenomes.</title>
        <authorList>
            <person name="Kawai M."/>
            <person name="Futagami T."/>
            <person name="Toyoda A."/>
            <person name="Takaki Y."/>
            <person name="Nishi S."/>
            <person name="Hori S."/>
            <person name="Arai W."/>
            <person name="Tsubouchi T."/>
            <person name="Morono Y."/>
            <person name="Uchiyama I."/>
            <person name="Ito T."/>
            <person name="Fujiyama A."/>
            <person name="Inagaki F."/>
            <person name="Takami H."/>
        </authorList>
    </citation>
    <scope>NUCLEOTIDE SEQUENCE</scope>
    <source>
        <strain evidence="1">Expedition CK06-06</strain>
    </source>
</reference>
<proteinExistence type="predicted"/>
<dbReference type="EMBL" id="BARU01031253">
    <property type="protein sequence ID" value="GAH72588.1"/>
    <property type="molecule type" value="Genomic_DNA"/>
</dbReference>
<sequence length="42" mass="4822">AKDLSDSPFLLKIKLILNVGTDIGSSRKKWIKTRDFWQESGE</sequence>
<comment type="caution">
    <text evidence="1">The sequence shown here is derived from an EMBL/GenBank/DDBJ whole genome shotgun (WGS) entry which is preliminary data.</text>
</comment>
<feature type="non-terminal residue" evidence="1">
    <location>
        <position position="1"/>
    </location>
</feature>
<accession>X1JS13</accession>
<organism evidence="1">
    <name type="scientific">marine sediment metagenome</name>
    <dbReference type="NCBI Taxonomy" id="412755"/>
    <lineage>
        <taxon>unclassified sequences</taxon>
        <taxon>metagenomes</taxon>
        <taxon>ecological metagenomes</taxon>
    </lineage>
</organism>
<protein>
    <submittedName>
        <fullName evidence="1">Uncharacterized protein</fullName>
    </submittedName>
</protein>
<evidence type="ECO:0000313" key="1">
    <source>
        <dbReference type="EMBL" id="GAH72588.1"/>
    </source>
</evidence>
<name>X1JS13_9ZZZZ</name>